<dbReference type="STRING" id="1121439.dsat_0722"/>
<evidence type="ECO:0000313" key="2">
    <source>
        <dbReference type="Proteomes" id="UP000014975"/>
    </source>
</evidence>
<gene>
    <name evidence="1" type="ORF">dsat_0722</name>
</gene>
<accession>S7T7A9</accession>
<dbReference type="OrthoDB" id="5470667at2"/>
<keyword evidence="2" id="KW-1185">Reference proteome</keyword>
<dbReference type="AlphaFoldDB" id="S7T7A9"/>
<name>S7T7A9_9BACT</name>
<dbReference type="RefSeq" id="WP_020887419.1">
    <property type="nucleotide sequence ID" value="NZ_ATHI01000027.1"/>
</dbReference>
<sequence length="188" mass="21635">MEALVAAPALLAQKHLQALKDIHKFSSIRRYHGMLPEKHALLYDQDVLGFLEESNLIEEGTVIARCGSKMTGFRLTDNARRDLKTMGVELDSSEPEPQELPTEDEDGCLTREQIDILADLYHFSRIKKFNGITPKQEIEDYDKRDIKLLYELGYILYIKLKGRAVRHAKGYILTEQAMRLLRRLGIAY</sequence>
<protein>
    <submittedName>
        <fullName evidence="1">Uncharacterized protein</fullName>
    </submittedName>
</protein>
<reference evidence="1 2" key="1">
    <citation type="journal article" date="2013" name="Genome Announc.">
        <title>Draft genome sequences for three mercury-methylating, sulfate-reducing bacteria.</title>
        <authorList>
            <person name="Brown S.D."/>
            <person name="Hurt R.A.Jr."/>
            <person name="Gilmour C.C."/>
            <person name="Elias D.A."/>
        </authorList>
    </citation>
    <scope>NUCLEOTIDE SEQUENCE [LARGE SCALE GENOMIC DNA]</scope>
    <source>
        <strain evidence="1 2">DSM 16529</strain>
    </source>
</reference>
<organism evidence="1 2">
    <name type="scientific">Alkalidesulfovibrio alkalitolerans DSM 16529</name>
    <dbReference type="NCBI Taxonomy" id="1121439"/>
    <lineage>
        <taxon>Bacteria</taxon>
        <taxon>Pseudomonadati</taxon>
        <taxon>Thermodesulfobacteriota</taxon>
        <taxon>Desulfovibrionia</taxon>
        <taxon>Desulfovibrionales</taxon>
        <taxon>Desulfovibrionaceae</taxon>
        <taxon>Alkalidesulfovibrio</taxon>
    </lineage>
</organism>
<proteinExistence type="predicted"/>
<dbReference type="PATRIC" id="fig|1121439.3.peg.2082"/>
<dbReference type="EMBL" id="ATHI01000027">
    <property type="protein sequence ID" value="EPR32370.1"/>
    <property type="molecule type" value="Genomic_DNA"/>
</dbReference>
<dbReference type="Proteomes" id="UP000014975">
    <property type="component" value="Unassembled WGS sequence"/>
</dbReference>
<dbReference type="eggNOG" id="ENOG50315PK">
    <property type="taxonomic scope" value="Bacteria"/>
</dbReference>
<comment type="caution">
    <text evidence="1">The sequence shown here is derived from an EMBL/GenBank/DDBJ whole genome shotgun (WGS) entry which is preliminary data.</text>
</comment>
<evidence type="ECO:0000313" key="1">
    <source>
        <dbReference type="EMBL" id="EPR32370.1"/>
    </source>
</evidence>